<accession>A0A1J5U5E6</accession>
<feature type="transmembrane region" description="Helical" evidence="6">
    <location>
        <begin position="68"/>
        <end position="86"/>
    </location>
</feature>
<evidence type="ECO:0000256" key="6">
    <source>
        <dbReference type="SAM" id="Phobius"/>
    </source>
</evidence>
<comment type="similarity">
    <text evidence="2">Belongs to the oxidase-dependent Fe transporter (OFeT) (TC 9.A.10.1) family.</text>
</comment>
<dbReference type="EMBL" id="MLJW01000001">
    <property type="protein sequence ID" value="OIR19510.1"/>
    <property type="molecule type" value="Genomic_DNA"/>
</dbReference>
<evidence type="ECO:0000313" key="7">
    <source>
        <dbReference type="EMBL" id="OIR19510.1"/>
    </source>
</evidence>
<feature type="transmembrane region" description="Helical" evidence="6">
    <location>
        <begin position="35"/>
        <end position="56"/>
    </location>
</feature>
<name>A0A1J5U5E6_9ZZZZ</name>
<evidence type="ECO:0000256" key="4">
    <source>
        <dbReference type="ARBA" id="ARBA00022989"/>
    </source>
</evidence>
<reference evidence="7" key="1">
    <citation type="submission" date="2016-10" db="EMBL/GenBank/DDBJ databases">
        <title>Sequence of Gallionella enrichment culture.</title>
        <authorList>
            <person name="Poehlein A."/>
            <person name="Muehling M."/>
            <person name="Daniel R."/>
        </authorList>
    </citation>
    <scope>NUCLEOTIDE SEQUENCE</scope>
</reference>
<feature type="transmembrane region" description="Helical" evidence="6">
    <location>
        <begin position="177"/>
        <end position="202"/>
    </location>
</feature>
<organism evidence="7">
    <name type="scientific">mine drainage metagenome</name>
    <dbReference type="NCBI Taxonomy" id="410659"/>
    <lineage>
        <taxon>unclassified sequences</taxon>
        <taxon>metagenomes</taxon>
        <taxon>ecological metagenomes</taxon>
    </lineage>
</organism>
<sequence>MFGTAIIVFREVLEASLIIGIVAAATHSVPGSRRWLAAGLLAGLAGAAAVAAFADAIGSFASGFGQELLNATVLGIAVLMLAWHNIWMASHGAELAASARAVGKDIRDGRSECSALLLIVGLAVLREGSETVLFLYGIAASEHGRSSMLLGGLVGLSLGVAAGYAIYAGLLRVPLRWFFAATSVLVLLLAAGMASQAARFLIQADLLPSLAAPLWDTSALLPESGVAGLLLHSLVGYDSRPAGMQLVFYISALVLIGTGMQWARRLHKANSRTGAAE</sequence>
<dbReference type="PANTHER" id="PTHR31632:SF2">
    <property type="entry name" value="PLASMA MEMBRANE IRON PERMEASE"/>
    <property type="match status" value="1"/>
</dbReference>
<feature type="transmembrane region" description="Helical" evidence="6">
    <location>
        <begin position="246"/>
        <end position="263"/>
    </location>
</feature>
<dbReference type="GO" id="GO:0033573">
    <property type="term" value="C:high-affinity iron permease complex"/>
    <property type="evidence" value="ECO:0007669"/>
    <property type="project" value="InterPro"/>
</dbReference>
<gene>
    <name evidence="7" type="primary">efeU_1</name>
    <name evidence="7" type="ORF">GALL_03910</name>
</gene>
<dbReference type="AlphaFoldDB" id="A0A1J5U5E6"/>
<evidence type="ECO:0000256" key="5">
    <source>
        <dbReference type="ARBA" id="ARBA00023136"/>
    </source>
</evidence>
<feature type="transmembrane region" description="Helical" evidence="6">
    <location>
        <begin position="12"/>
        <end position="29"/>
    </location>
</feature>
<comment type="caution">
    <text evidence="7">The sequence shown here is derived from an EMBL/GenBank/DDBJ whole genome shotgun (WGS) entry which is preliminary data.</text>
</comment>
<proteinExistence type="inferred from homology"/>
<dbReference type="Pfam" id="PF03239">
    <property type="entry name" value="FTR1"/>
    <property type="match status" value="1"/>
</dbReference>
<keyword evidence="5 6" id="KW-0472">Membrane</keyword>
<dbReference type="GO" id="GO:0015093">
    <property type="term" value="F:ferrous iron transmembrane transporter activity"/>
    <property type="evidence" value="ECO:0007669"/>
    <property type="project" value="TreeGrafter"/>
</dbReference>
<evidence type="ECO:0000256" key="1">
    <source>
        <dbReference type="ARBA" id="ARBA00004141"/>
    </source>
</evidence>
<evidence type="ECO:0000256" key="2">
    <source>
        <dbReference type="ARBA" id="ARBA00008333"/>
    </source>
</evidence>
<keyword evidence="3 6" id="KW-0812">Transmembrane</keyword>
<dbReference type="PANTHER" id="PTHR31632">
    <property type="entry name" value="IRON TRANSPORTER FTH1"/>
    <property type="match status" value="1"/>
</dbReference>
<evidence type="ECO:0000256" key="3">
    <source>
        <dbReference type="ARBA" id="ARBA00022692"/>
    </source>
</evidence>
<dbReference type="InterPro" id="IPR004923">
    <property type="entry name" value="FTR1/Fip1/EfeU"/>
</dbReference>
<keyword evidence="4 6" id="KW-1133">Transmembrane helix</keyword>
<protein>
    <submittedName>
        <fullName evidence="7">Ferrous iron permease EfeU</fullName>
    </submittedName>
</protein>
<feature type="transmembrane region" description="Helical" evidence="6">
    <location>
        <begin position="148"/>
        <end position="171"/>
    </location>
</feature>
<comment type="subcellular location">
    <subcellularLocation>
        <location evidence="1">Membrane</location>
        <topology evidence="1">Multi-pass membrane protein</topology>
    </subcellularLocation>
</comment>